<keyword evidence="7 20" id="KW-0812">Transmembrane</keyword>
<dbReference type="InterPro" id="IPR000700">
    <property type="entry name" value="PAS-assoc_C"/>
</dbReference>
<evidence type="ECO:0000256" key="13">
    <source>
        <dbReference type="ARBA" id="ARBA00023136"/>
    </source>
</evidence>
<name>A0A1S7LM61_MAGMO</name>
<evidence type="ECO:0000256" key="2">
    <source>
        <dbReference type="ARBA" id="ARBA00004651"/>
    </source>
</evidence>
<dbReference type="InterPro" id="IPR005467">
    <property type="entry name" value="His_kinase_dom"/>
</dbReference>
<evidence type="ECO:0000256" key="17">
    <source>
        <dbReference type="ARBA" id="ARBA00070616"/>
    </source>
</evidence>
<dbReference type="Gene3D" id="3.30.565.10">
    <property type="entry name" value="Histidine kinase-like ATPase, C-terminal domain"/>
    <property type="match status" value="1"/>
</dbReference>
<dbReference type="EC" id="2.7.13.3" evidence="3"/>
<evidence type="ECO:0000256" key="18">
    <source>
        <dbReference type="PROSITE-ProRule" id="PRU00110"/>
    </source>
</evidence>
<dbReference type="Gene3D" id="6.10.340.10">
    <property type="match status" value="1"/>
</dbReference>
<dbReference type="Pfam" id="PF00512">
    <property type="entry name" value="HisKA"/>
    <property type="match status" value="1"/>
</dbReference>
<evidence type="ECO:0000259" key="26">
    <source>
        <dbReference type="PROSITE" id="PS50894"/>
    </source>
</evidence>
<dbReference type="FunFam" id="1.10.287.130:FF:000002">
    <property type="entry name" value="Two-component osmosensing histidine kinase"/>
    <property type="match status" value="1"/>
</dbReference>
<evidence type="ECO:0000256" key="14">
    <source>
        <dbReference type="ARBA" id="ARBA00059827"/>
    </source>
</evidence>
<dbReference type="GO" id="GO:0005886">
    <property type="term" value="C:plasma membrane"/>
    <property type="evidence" value="ECO:0007669"/>
    <property type="project" value="UniProtKB-SubCell"/>
</dbReference>
<dbReference type="Pfam" id="PF09084">
    <property type="entry name" value="NMT1"/>
    <property type="match status" value="1"/>
</dbReference>
<dbReference type="SMART" id="SM00304">
    <property type="entry name" value="HAMP"/>
    <property type="match status" value="1"/>
</dbReference>
<dbReference type="Gene3D" id="3.40.50.2300">
    <property type="match status" value="2"/>
</dbReference>
<dbReference type="SUPFAM" id="SSF52172">
    <property type="entry name" value="CheY-like"/>
    <property type="match status" value="2"/>
</dbReference>
<dbReference type="InterPro" id="IPR011006">
    <property type="entry name" value="CheY-like_superfamily"/>
</dbReference>
<dbReference type="FunFam" id="3.30.450.20:FF:000060">
    <property type="entry name" value="Sensor protein FixL"/>
    <property type="match status" value="1"/>
</dbReference>
<dbReference type="PROSITE" id="PS50885">
    <property type="entry name" value="HAMP"/>
    <property type="match status" value="1"/>
</dbReference>
<evidence type="ECO:0000256" key="7">
    <source>
        <dbReference type="ARBA" id="ARBA00022692"/>
    </source>
</evidence>
<dbReference type="PROSITE" id="PS50113">
    <property type="entry name" value="PAC"/>
    <property type="match status" value="1"/>
</dbReference>
<keyword evidence="12" id="KW-0902">Two-component regulatory system</keyword>
<dbReference type="SUPFAM" id="SSF47384">
    <property type="entry name" value="Homodimeric domain of signal transducing histidine kinase"/>
    <property type="match status" value="1"/>
</dbReference>
<evidence type="ECO:0000256" key="3">
    <source>
        <dbReference type="ARBA" id="ARBA00012438"/>
    </source>
</evidence>
<dbReference type="SMART" id="SM00073">
    <property type="entry name" value="HPT"/>
    <property type="match status" value="1"/>
</dbReference>
<dbReference type="GO" id="GO:0005524">
    <property type="term" value="F:ATP binding"/>
    <property type="evidence" value="ECO:0007669"/>
    <property type="project" value="UniProtKB-KW"/>
</dbReference>
<reference evidence="27" key="1">
    <citation type="submission" date="2015-04" db="EMBL/GenBank/DDBJ databases">
        <authorList>
            <person name="Syromyatnikov M.Y."/>
            <person name="Popov V.N."/>
        </authorList>
    </citation>
    <scope>NUCLEOTIDE SEQUENCE</scope>
    <source>
        <strain evidence="27">MO-1</strain>
    </source>
</reference>
<dbReference type="InterPro" id="IPR003660">
    <property type="entry name" value="HAMP_dom"/>
</dbReference>
<dbReference type="GO" id="GO:0000155">
    <property type="term" value="F:phosphorelay sensor kinase activity"/>
    <property type="evidence" value="ECO:0007669"/>
    <property type="project" value="InterPro"/>
</dbReference>
<evidence type="ECO:0000259" key="25">
    <source>
        <dbReference type="PROSITE" id="PS50885"/>
    </source>
</evidence>
<dbReference type="PANTHER" id="PTHR45339">
    <property type="entry name" value="HYBRID SIGNAL TRANSDUCTION HISTIDINE KINASE J"/>
    <property type="match status" value="1"/>
</dbReference>
<dbReference type="Gene3D" id="3.30.450.20">
    <property type="entry name" value="PAS domain"/>
    <property type="match status" value="1"/>
</dbReference>
<dbReference type="PROSITE" id="PS50112">
    <property type="entry name" value="PAS"/>
    <property type="match status" value="1"/>
</dbReference>
<dbReference type="Gene3D" id="1.10.287.130">
    <property type="match status" value="1"/>
</dbReference>
<keyword evidence="4" id="KW-1003">Cell membrane</keyword>
<dbReference type="Gene3D" id="3.40.190.10">
    <property type="entry name" value="Periplasmic binding protein-like II"/>
    <property type="match status" value="3"/>
</dbReference>
<evidence type="ECO:0000256" key="5">
    <source>
        <dbReference type="ARBA" id="ARBA00022553"/>
    </source>
</evidence>
<dbReference type="InterPro" id="IPR036890">
    <property type="entry name" value="HATPase_C_sf"/>
</dbReference>
<organism evidence="27">
    <name type="scientific">Magnetococcus massalia (strain MO-1)</name>
    <dbReference type="NCBI Taxonomy" id="451514"/>
    <lineage>
        <taxon>Bacteria</taxon>
        <taxon>Pseudomonadati</taxon>
        <taxon>Pseudomonadota</taxon>
        <taxon>Magnetococcia</taxon>
        <taxon>Magnetococcales</taxon>
        <taxon>Magnetococcaceae</taxon>
        <taxon>Magnetococcus</taxon>
    </lineage>
</organism>
<comment type="subcellular location">
    <subcellularLocation>
        <location evidence="2">Cell membrane</location>
        <topology evidence="2">Multi-pass membrane protein</topology>
    </subcellularLocation>
</comment>
<dbReference type="InterPro" id="IPR015168">
    <property type="entry name" value="SsuA/THI5"/>
</dbReference>
<keyword evidence="11 20" id="KW-1133">Transmembrane helix</keyword>
<dbReference type="InterPro" id="IPR003594">
    <property type="entry name" value="HATPase_dom"/>
</dbReference>
<evidence type="ECO:0000259" key="23">
    <source>
        <dbReference type="PROSITE" id="PS50112"/>
    </source>
</evidence>
<keyword evidence="13 20" id="KW-0472">Membrane</keyword>
<dbReference type="InterPro" id="IPR001789">
    <property type="entry name" value="Sig_transdc_resp-reg_receiver"/>
</dbReference>
<dbReference type="InterPro" id="IPR013767">
    <property type="entry name" value="PAS_fold"/>
</dbReference>
<keyword evidence="10" id="KW-0067">ATP-binding</keyword>
<dbReference type="PRINTS" id="PR00344">
    <property type="entry name" value="BCTRLSENSOR"/>
</dbReference>
<feature type="domain" description="Histidine kinase" evidence="21">
    <location>
        <begin position="912"/>
        <end position="1133"/>
    </location>
</feature>
<evidence type="ECO:0000256" key="12">
    <source>
        <dbReference type="ARBA" id="ARBA00023012"/>
    </source>
</evidence>
<feature type="domain" description="Response regulatory" evidence="22">
    <location>
        <begin position="1152"/>
        <end position="1275"/>
    </location>
</feature>
<dbReference type="SUPFAM" id="SSF55785">
    <property type="entry name" value="PYP-like sensor domain (PAS domain)"/>
    <property type="match status" value="1"/>
</dbReference>
<evidence type="ECO:0000259" key="21">
    <source>
        <dbReference type="PROSITE" id="PS50109"/>
    </source>
</evidence>
<evidence type="ECO:0000256" key="16">
    <source>
        <dbReference type="ARBA" id="ARBA00068150"/>
    </source>
</evidence>
<evidence type="ECO:0000256" key="10">
    <source>
        <dbReference type="ARBA" id="ARBA00022840"/>
    </source>
</evidence>
<dbReference type="GO" id="GO:0006355">
    <property type="term" value="P:regulation of DNA-templated transcription"/>
    <property type="evidence" value="ECO:0007669"/>
    <property type="project" value="InterPro"/>
</dbReference>
<keyword evidence="5 19" id="KW-0597">Phosphoprotein</keyword>
<evidence type="ECO:0000256" key="6">
    <source>
        <dbReference type="ARBA" id="ARBA00022679"/>
    </source>
</evidence>
<dbReference type="FunFam" id="3.30.565.10:FF:000010">
    <property type="entry name" value="Sensor histidine kinase RcsC"/>
    <property type="match status" value="1"/>
</dbReference>
<dbReference type="PROSITE" id="PS50110">
    <property type="entry name" value="RESPONSE_REGULATORY"/>
    <property type="match status" value="2"/>
</dbReference>
<dbReference type="EMBL" id="LO017727">
    <property type="protein sequence ID" value="CRH07217.1"/>
    <property type="molecule type" value="Genomic_DNA"/>
</dbReference>
<evidence type="ECO:0000256" key="11">
    <source>
        <dbReference type="ARBA" id="ARBA00022989"/>
    </source>
</evidence>
<comment type="catalytic activity">
    <reaction evidence="1">
        <text>ATP + protein L-histidine = ADP + protein N-phospho-L-histidine.</text>
        <dbReference type="EC" id="2.7.13.3"/>
    </reaction>
</comment>
<dbReference type="Gene3D" id="1.20.120.160">
    <property type="entry name" value="HPT domain"/>
    <property type="match status" value="1"/>
</dbReference>
<sequence length="1641" mass="183879">MVNKALGDHKDVSWVQHSFNNQDLIDGKVDAMLAYSTNEPYWFLEKGHIVNLLDPRDYGIDFYSDNLFTSEKEVKEHPERVEKVRRAIVKGWQYALDHPDELISIIQEKYNSQNKTRAHLEFEARQIIHLIDAQHFALGDYEPTRFQKILEMYQRLGFTNHNAIPADFFLNSAESKVEQTAFQVQLTPQEQAWIKTHRPLRVHNEKDWPPYNFSEDGHPKGHSIDVMNKIAERLGLKVEYVSGYTWEQYLDMAKKGEIDVILNVVKTTERERYLDYTDSYVSLSERIVYHHDGLPYSRLADLNGETVALVEGFFEVDFLREHYPDIEIAFYPNSFEALLAVARKEADATLGEYAVLKYLIDEQHIASLDISPPLSSEEFKIKRMHLAVPKGETTLRSILNKGLATLTHNDHLTLMEKWVSDKEVKGISSGTIAYESKTIQLILKWLAGLMILMMGLTLIIWVLQGRPRELTIRQILFLTSFIFAGLIISIGALVAFLLEGEKRRSIIESNKYKSFNLAVELRQSSDDLTRFARTYAVTGDPVYERYFNAIIAIRDGKQPHPHHYPRTYWDQVAAGKIAIDKKGEKYSIEERMIEIGLSIDEQKKLAQAKQKSDALIALENSAMHAVKGQFRDNRGHFSITGEPNLKLAQDLLHGKEYHYAKAQIMEPIEAFFALLEQRSSQELNRVRLYNQSMILGITLLVLVTIAFAIYTFFLLKRRIIDPLSMLEQATTYLSKGDYAYRIELTTKDEAGALAHAFNSMSASISDRTLRMRSVIDTAVDGIIVIDGLGRIQEFSPAAEQIFAYPKKEVIGSNIKMLMPEPYHSEHDGYLFNYLRGGRPTILGSQREVTGLRKSGETFPMDLAVSEAKVGEERLFTGIVRDITERKQNQIVLEKAKEVAEAATQAKSDFLANMSHEIRTPMNAIIGMSHLALRTDLDAKQRNYIEKVHRSAESLLGIINDILDFSKIEAGKLDIESVDFRLEDVLDNLANLVGLKAEDKGVELLFDTDSQVPMALVGDPLRLGQILVNLGNNAVKFTDSGEIVVTTRCESVEGETARIHFAVRDTGIGMTPEQQGKLFQSFSQADTSTSRKYGGTGLGLTISKRLTEMMGGKIWVESEAGVGSTFQFVVNLEIQETPQERIIINRDELVDLKVLVVDDNATAREILSTMATNFGMEVDVVADGQTALNEIDRAIEEEIPYDIVLMDWQMPNMDGVECIKRIQQELAKETPSVIMVTAFGREEALQLASNREVAIQSVLAKPITTSTLLDAIGETLGRGVVRGELGASRSDDHHDAIKKLRGAHVLLVEDNEVNQELALELLASGGITAETAMNGQQALDKLKAGHVFDGVLMDVQMPVMDGYTASREIRTLAQFQDLPVIAMTANVMSGDLEKALQAGMNGHIGKPINVRDMFTTMAKWITPANPAEPEEVTGEPQEVENEVFPPLTGMDVEEGLSRIGGSHKAYRKLLKKFQSNQAEMIGQMEKAIKEEDEELATRLAHTLKGVSGNLGARALYAAAELLEKALLDGDEPSARKLLPDVDEKLKQVMTSITSLDASPQQEPGVTKTADLDALIPVLERLRVLLAEDDTEASDVLEELGQQLNGSGLEATLDQIGDSIDSYDFETALETLQKLTQELKNRP</sequence>
<dbReference type="SMART" id="SM00091">
    <property type="entry name" value="PAS"/>
    <property type="match status" value="1"/>
</dbReference>
<dbReference type="Pfam" id="PF02518">
    <property type="entry name" value="HATPase_c"/>
    <property type="match status" value="1"/>
</dbReference>
<accession>A0A1S7LM61</accession>
<dbReference type="InterPro" id="IPR036097">
    <property type="entry name" value="HisK_dim/P_sf"/>
</dbReference>
<gene>
    <name evidence="27" type="ORF">MAGMO_3073</name>
</gene>
<dbReference type="InterPro" id="IPR036641">
    <property type="entry name" value="HPT_dom_sf"/>
</dbReference>
<evidence type="ECO:0000259" key="22">
    <source>
        <dbReference type="PROSITE" id="PS50110"/>
    </source>
</evidence>
<feature type="modified residue" description="4-aspartylphosphate" evidence="19">
    <location>
        <position position="1353"/>
    </location>
</feature>
<feature type="domain" description="PAC" evidence="24">
    <location>
        <begin position="844"/>
        <end position="894"/>
    </location>
</feature>
<dbReference type="SUPFAM" id="SSF53850">
    <property type="entry name" value="Periplasmic binding protein-like II"/>
    <property type="match status" value="2"/>
</dbReference>
<dbReference type="PANTHER" id="PTHR45339:SF1">
    <property type="entry name" value="HYBRID SIGNAL TRANSDUCTION HISTIDINE KINASE J"/>
    <property type="match status" value="1"/>
</dbReference>
<feature type="modified residue" description="4-aspartylphosphate" evidence="19">
    <location>
        <position position="1206"/>
    </location>
</feature>
<dbReference type="Pfam" id="PF00989">
    <property type="entry name" value="PAS"/>
    <property type="match status" value="1"/>
</dbReference>
<feature type="transmembrane region" description="Helical" evidence="20">
    <location>
        <begin position="693"/>
        <end position="715"/>
    </location>
</feature>
<evidence type="ECO:0000313" key="27">
    <source>
        <dbReference type="EMBL" id="CRH07217.1"/>
    </source>
</evidence>
<feature type="transmembrane region" description="Helical" evidence="20">
    <location>
        <begin position="475"/>
        <end position="498"/>
    </location>
</feature>
<dbReference type="InterPro" id="IPR003661">
    <property type="entry name" value="HisK_dim/P_dom"/>
</dbReference>
<dbReference type="SMART" id="SM00387">
    <property type="entry name" value="HATPase_c"/>
    <property type="match status" value="1"/>
</dbReference>
<dbReference type="InterPro" id="IPR000014">
    <property type="entry name" value="PAS"/>
</dbReference>
<dbReference type="NCBIfam" id="TIGR00229">
    <property type="entry name" value="sensory_box"/>
    <property type="match status" value="1"/>
</dbReference>
<feature type="domain" description="HPt" evidence="26">
    <location>
        <begin position="1461"/>
        <end position="1558"/>
    </location>
</feature>
<feature type="domain" description="Response regulatory" evidence="22">
    <location>
        <begin position="1303"/>
        <end position="1420"/>
    </location>
</feature>
<comment type="function">
    <text evidence="14">Putative oxygen sensor; modulates the activity of FixJ, a transcriptional activator of nitrogen fixation fixK gene. FixL probably acts as a kinase that phosphorylates FixJ.</text>
</comment>
<dbReference type="PROSITE" id="PS50109">
    <property type="entry name" value="HIS_KIN"/>
    <property type="match status" value="1"/>
</dbReference>
<dbReference type="Pfam" id="PF00497">
    <property type="entry name" value="SBP_bac_3"/>
    <property type="match status" value="1"/>
</dbReference>
<dbReference type="CDD" id="cd06225">
    <property type="entry name" value="HAMP"/>
    <property type="match status" value="1"/>
</dbReference>
<protein>
    <recommendedName>
        <fullName evidence="17">Sensor protein FixL</fullName>
        <ecNumber evidence="3">2.7.13.3</ecNumber>
    </recommendedName>
    <alternativeName>
        <fullName evidence="16">Sensory/regulatory protein RpfC</fullName>
    </alternativeName>
</protein>
<evidence type="ECO:0000259" key="24">
    <source>
        <dbReference type="PROSITE" id="PS50113"/>
    </source>
</evidence>
<feature type="modified residue" description="Phosphohistidine" evidence="18">
    <location>
        <position position="1500"/>
    </location>
</feature>
<dbReference type="InterPro" id="IPR004358">
    <property type="entry name" value="Sig_transdc_His_kin-like_C"/>
</dbReference>
<dbReference type="CDD" id="cd00082">
    <property type="entry name" value="HisKA"/>
    <property type="match status" value="1"/>
</dbReference>
<evidence type="ECO:0000256" key="19">
    <source>
        <dbReference type="PROSITE-ProRule" id="PRU00169"/>
    </source>
</evidence>
<feature type="transmembrane region" description="Helical" evidence="20">
    <location>
        <begin position="442"/>
        <end position="463"/>
    </location>
</feature>
<dbReference type="Pfam" id="PF01627">
    <property type="entry name" value="Hpt"/>
    <property type="match status" value="1"/>
</dbReference>
<dbReference type="InterPro" id="IPR035965">
    <property type="entry name" value="PAS-like_dom_sf"/>
</dbReference>
<dbReference type="SMART" id="SM00062">
    <property type="entry name" value="PBPb"/>
    <property type="match status" value="1"/>
</dbReference>
<dbReference type="Pfam" id="PF00672">
    <property type="entry name" value="HAMP"/>
    <property type="match status" value="1"/>
</dbReference>
<evidence type="ECO:0000256" key="9">
    <source>
        <dbReference type="ARBA" id="ARBA00022777"/>
    </source>
</evidence>
<dbReference type="Pfam" id="PF00072">
    <property type="entry name" value="Response_reg"/>
    <property type="match status" value="2"/>
</dbReference>
<keyword evidence="8" id="KW-0547">Nucleotide-binding</keyword>
<keyword evidence="9 27" id="KW-0418">Kinase</keyword>
<proteinExistence type="predicted"/>
<dbReference type="CDD" id="cd00088">
    <property type="entry name" value="HPT"/>
    <property type="match status" value="1"/>
</dbReference>
<dbReference type="SMART" id="SM00388">
    <property type="entry name" value="HisKA"/>
    <property type="match status" value="1"/>
</dbReference>
<dbReference type="CDD" id="cd17546">
    <property type="entry name" value="REC_hyHK_CKI1_RcsC-like"/>
    <property type="match status" value="2"/>
</dbReference>
<dbReference type="CDD" id="cd00130">
    <property type="entry name" value="PAS"/>
    <property type="match status" value="1"/>
</dbReference>
<feature type="domain" description="HAMP" evidence="25">
    <location>
        <begin position="717"/>
        <end position="769"/>
    </location>
</feature>
<dbReference type="InterPro" id="IPR001638">
    <property type="entry name" value="Solute-binding_3/MltF_N"/>
</dbReference>
<dbReference type="CDD" id="cd16922">
    <property type="entry name" value="HATPase_EvgS-ArcB-TorS-like"/>
    <property type="match status" value="1"/>
</dbReference>
<comment type="subunit">
    <text evidence="15">At low DSF concentrations, interacts with RpfF.</text>
</comment>
<keyword evidence="6 27" id="KW-0808">Transferase</keyword>
<dbReference type="SUPFAM" id="SSF47226">
    <property type="entry name" value="Histidine-containing phosphotransfer domain, HPT domain"/>
    <property type="match status" value="1"/>
</dbReference>
<evidence type="ECO:0000256" key="15">
    <source>
        <dbReference type="ARBA" id="ARBA00064003"/>
    </source>
</evidence>
<dbReference type="SUPFAM" id="SSF158472">
    <property type="entry name" value="HAMP domain-like"/>
    <property type="match status" value="1"/>
</dbReference>
<dbReference type="PROSITE" id="PS50894">
    <property type="entry name" value="HPT"/>
    <property type="match status" value="1"/>
</dbReference>
<evidence type="ECO:0000256" key="20">
    <source>
        <dbReference type="SAM" id="Phobius"/>
    </source>
</evidence>
<evidence type="ECO:0000256" key="8">
    <source>
        <dbReference type="ARBA" id="ARBA00022741"/>
    </source>
</evidence>
<dbReference type="InterPro" id="IPR008207">
    <property type="entry name" value="Sig_transdc_His_kin_Hpt_dom"/>
</dbReference>
<dbReference type="SUPFAM" id="SSF55874">
    <property type="entry name" value="ATPase domain of HSP90 chaperone/DNA topoisomerase II/histidine kinase"/>
    <property type="match status" value="1"/>
</dbReference>
<dbReference type="SMART" id="SM00448">
    <property type="entry name" value="REC"/>
    <property type="match status" value="2"/>
</dbReference>
<evidence type="ECO:0000256" key="4">
    <source>
        <dbReference type="ARBA" id="ARBA00022475"/>
    </source>
</evidence>
<feature type="domain" description="PAS" evidence="23">
    <location>
        <begin position="767"/>
        <end position="837"/>
    </location>
</feature>
<evidence type="ECO:0000256" key="1">
    <source>
        <dbReference type="ARBA" id="ARBA00000085"/>
    </source>
</evidence>
<dbReference type="CDD" id="cd01007">
    <property type="entry name" value="PBP2_BvgS_HisK_like"/>
    <property type="match status" value="1"/>
</dbReference>